<evidence type="ECO:0000313" key="3">
    <source>
        <dbReference type="EMBL" id="AOW80759.1"/>
    </source>
</evidence>
<reference evidence="3 5" key="1">
    <citation type="submission" date="2016-06" db="EMBL/GenBank/DDBJ databases">
        <title>Discovery of anaerobic lithoheterotrophic haloarchaeon capable of sulfur respiration by hydrogen and formate.</title>
        <authorList>
            <person name="Sorokin D.Y."/>
            <person name="Kublanov I.V."/>
            <person name="Roman P."/>
            <person name="Sinninghe Damste J.S."/>
            <person name="Golyshin P.N."/>
            <person name="Rojo D."/>
            <person name="Ciordia S."/>
            <person name="Mena Md.C."/>
            <person name="Ferrer M."/>
            <person name="Smedile F."/>
            <person name="Messina E."/>
            <person name="La Cono V."/>
            <person name="Yakimov M.M."/>
        </authorList>
    </citation>
    <scope>NUCLEOTIDE SEQUENCE [LARGE SCALE GENOMIC DNA]</scope>
    <source>
        <strain evidence="3 5">HTSR1</strain>
    </source>
</reference>
<sequence>MKEYKMRRGEYLEERVPDLQAKIEEYFGPVAGTEEFEGVEMYVVEDPSNPVFDRILAGRSDYGSKKDRLAVHFDERPAEEVIAAGQADAAAEAVDLKNEFLLEVTGRDAKSRRESMKRTVEDSDDVPEEV</sequence>
<reference evidence="4" key="3">
    <citation type="journal article" date="2017" name="ISME J.">
        <title>Discovery of anaerobic lithoheterotrophic haloarchaea, ubiquitous in hypersaline habitats.</title>
        <authorList>
            <person name="Sorokin D.Y."/>
            <person name="Messina E."/>
            <person name="Smedile F."/>
            <person name="Roman P."/>
            <person name="Damste J.S.S."/>
            <person name="Ciordia S."/>
            <person name="Mena M.C."/>
            <person name="Ferrer M."/>
            <person name="Golyshin P.N."/>
            <person name="Kublanov I.V."/>
            <person name="Samarov N.I."/>
            <person name="Toshchakov S.V."/>
            <person name="La Cono V."/>
            <person name="Yakimov M.M."/>
        </authorList>
    </citation>
    <scope>NUCLEOTIDE SEQUENCE</scope>
    <source>
        <strain evidence="4">HSR6</strain>
    </source>
</reference>
<accession>A0A1J1AEF5</accession>
<protein>
    <recommendedName>
        <fullName evidence="2">DUF5611 domain-containing protein</fullName>
    </recommendedName>
</protein>
<evidence type="ECO:0000259" key="2">
    <source>
        <dbReference type="Pfam" id="PF18446"/>
    </source>
</evidence>
<dbReference type="EMBL" id="CP016070">
    <property type="protein sequence ID" value="AOW80759.1"/>
    <property type="molecule type" value="Genomic_DNA"/>
</dbReference>
<dbReference type="Proteomes" id="UP000185608">
    <property type="component" value="Chromosome"/>
</dbReference>
<dbReference type="Proteomes" id="UP000186165">
    <property type="component" value="Chromosome"/>
</dbReference>
<feature type="region of interest" description="Disordered" evidence="1">
    <location>
        <begin position="109"/>
        <end position="130"/>
    </location>
</feature>
<evidence type="ECO:0000313" key="6">
    <source>
        <dbReference type="Proteomes" id="UP000186165"/>
    </source>
</evidence>
<dbReference type="Pfam" id="PF18446">
    <property type="entry name" value="DUF5611"/>
    <property type="match status" value="1"/>
</dbReference>
<reference evidence="6" key="2">
    <citation type="submission" date="2016-08" db="EMBL/GenBank/DDBJ databases">
        <title>Discovery of first anaerobic lithoheterotrophic haloarchae widely represented in hypersaline habitats.</title>
        <authorList>
            <person name="Sorokin D.Y."/>
            <person name="Kublanov I.V."/>
            <person name="Roman P."/>
            <person name="Sinninghe Damste J.S."/>
            <person name="Golyshin P.N."/>
            <person name="Rojo D."/>
            <person name="Ciordia S."/>
            <person name="Mena Md.C."/>
            <person name="Ferrer M."/>
            <person name="Smedile F."/>
            <person name="Messina E."/>
            <person name="La Cono V."/>
            <person name="Yakimov M.M."/>
        </authorList>
    </citation>
    <scope>NUCLEOTIDE SEQUENCE [LARGE SCALE GENOMIC DNA]</scope>
    <source>
        <strain evidence="6">HSR6</strain>
    </source>
</reference>
<feature type="compositionally biased region" description="Basic and acidic residues" evidence="1">
    <location>
        <begin position="109"/>
        <end position="121"/>
    </location>
</feature>
<accession>A0A1D8S5X5</accession>
<dbReference type="STRING" id="1873524.HSR6_1656"/>
<name>A0A1D8S5X5_9EURY</name>
<dbReference type="InterPro" id="IPR040713">
    <property type="entry name" value="DUF5611"/>
</dbReference>
<dbReference type="PATRIC" id="fig|1855411.3.peg.1591"/>
<proteinExistence type="predicted"/>
<gene>
    <name evidence="4" type="ORF">HSR6_1656</name>
    <name evidence="3" type="ORF">HTSR_1587</name>
</gene>
<organism evidence="3 5">
    <name type="scientific">Halodesulfurarchaeum formicicum</name>
    <dbReference type="NCBI Taxonomy" id="1873524"/>
    <lineage>
        <taxon>Archaea</taxon>
        <taxon>Methanobacteriati</taxon>
        <taxon>Methanobacteriota</taxon>
        <taxon>Stenosarchaea group</taxon>
        <taxon>Halobacteria</taxon>
        <taxon>Halobacteriales</taxon>
        <taxon>Halobacteriaceae</taxon>
        <taxon>Halodesulfurarchaeum</taxon>
    </lineage>
</organism>
<dbReference type="OrthoDB" id="192476at2157"/>
<feature type="domain" description="DUF5611" evidence="2">
    <location>
        <begin position="1"/>
        <end position="118"/>
    </location>
</feature>
<dbReference type="AlphaFoldDB" id="A0A1D8S5X5"/>
<dbReference type="GeneID" id="30418184"/>
<evidence type="ECO:0000256" key="1">
    <source>
        <dbReference type="SAM" id="MobiDB-lite"/>
    </source>
</evidence>
<evidence type="ECO:0000313" key="5">
    <source>
        <dbReference type="Proteomes" id="UP000185608"/>
    </source>
</evidence>
<keyword evidence="6" id="KW-1185">Reference proteome</keyword>
<dbReference type="KEGG" id="halh:HTSR_1587"/>
<dbReference type="RefSeq" id="WP_070365429.1">
    <property type="nucleotide sequence ID" value="NZ_CP016070.1"/>
</dbReference>
<dbReference type="EMBL" id="CP016804">
    <property type="protein sequence ID" value="APE96095.1"/>
    <property type="molecule type" value="Genomic_DNA"/>
</dbReference>
<evidence type="ECO:0000313" key="4">
    <source>
        <dbReference type="EMBL" id="APE96095.1"/>
    </source>
</evidence>
<dbReference type="KEGG" id="hhsr:HSR6_1656"/>